<keyword evidence="3" id="KW-0175">Coiled coil</keyword>
<dbReference type="GO" id="GO:0008643">
    <property type="term" value="P:carbohydrate transport"/>
    <property type="evidence" value="ECO:0007669"/>
    <property type="project" value="InterPro"/>
</dbReference>
<name>A0A563VJ95_9CYAN</name>
<evidence type="ECO:0000313" key="5">
    <source>
        <dbReference type="Proteomes" id="UP000320055"/>
    </source>
</evidence>
<evidence type="ECO:0000313" key="4">
    <source>
        <dbReference type="EMBL" id="VEP11479.1"/>
    </source>
</evidence>
<evidence type="ECO:0000256" key="3">
    <source>
        <dbReference type="SAM" id="Coils"/>
    </source>
</evidence>
<dbReference type="Proteomes" id="UP000320055">
    <property type="component" value="Unassembled WGS sequence"/>
</dbReference>
<protein>
    <submittedName>
        <fullName evidence="4">Carbohydrate-selective porin, OprB family</fullName>
    </submittedName>
</protein>
<dbReference type="InterPro" id="IPR047684">
    <property type="entry name" value="Por_som-like"/>
</dbReference>
<dbReference type="InterPro" id="IPR007049">
    <property type="entry name" value="Carb-sel_porin_OprB"/>
</dbReference>
<keyword evidence="2" id="KW-0732">Signal</keyword>
<dbReference type="GO" id="GO:0015288">
    <property type="term" value="F:porin activity"/>
    <property type="evidence" value="ECO:0007669"/>
    <property type="project" value="InterPro"/>
</dbReference>
<dbReference type="OrthoDB" id="580845at2"/>
<comment type="similarity">
    <text evidence="1 2">Belongs to the OprB family.</text>
</comment>
<reference evidence="4 5" key="1">
    <citation type="submission" date="2019-01" db="EMBL/GenBank/DDBJ databases">
        <authorList>
            <person name="Brito A."/>
        </authorList>
    </citation>
    <scope>NUCLEOTIDE SEQUENCE [LARGE SCALE GENOMIC DNA]</scope>
    <source>
        <strain evidence="4">1</strain>
    </source>
</reference>
<feature type="signal peptide" evidence="2">
    <location>
        <begin position="1"/>
        <end position="41"/>
    </location>
</feature>
<organism evidence="4 5">
    <name type="scientific">Hyella patelloides LEGE 07179</name>
    <dbReference type="NCBI Taxonomy" id="945734"/>
    <lineage>
        <taxon>Bacteria</taxon>
        <taxon>Bacillati</taxon>
        <taxon>Cyanobacteriota</taxon>
        <taxon>Cyanophyceae</taxon>
        <taxon>Pleurocapsales</taxon>
        <taxon>Hyellaceae</taxon>
        <taxon>Hyella</taxon>
    </lineage>
</organism>
<dbReference type="Pfam" id="PF04966">
    <property type="entry name" value="OprB"/>
    <property type="match status" value="1"/>
</dbReference>
<evidence type="ECO:0000256" key="1">
    <source>
        <dbReference type="ARBA" id="ARBA00008769"/>
    </source>
</evidence>
<dbReference type="EMBL" id="CAACVJ010000009">
    <property type="protein sequence ID" value="VEP11479.1"/>
    <property type="molecule type" value="Genomic_DNA"/>
</dbReference>
<dbReference type="InterPro" id="IPR051465">
    <property type="entry name" value="Cell_Envelope_Struct_Comp"/>
</dbReference>
<proteinExistence type="inferred from homology"/>
<dbReference type="AlphaFoldDB" id="A0A563VJ95"/>
<dbReference type="NCBIfam" id="NF033921">
    <property type="entry name" value="por_somb"/>
    <property type="match status" value="1"/>
</dbReference>
<dbReference type="Gene3D" id="2.40.160.180">
    <property type="entry name" value="Carbohydrate-selective porin OprB"/>
    <property type="match status" value="1"/>
</dbReference>
<dbReference type="GO" id="GO:0016020">
    <property type="term" value="C:membrane"/>
    <property type="evidence" value="ECO:0007669"/>
    <property type="project" value="InterPro"/>
</dbReference>
<evidence type="ECO:0000256" key="2">
    <source>
        <dbReference type="RuleBase" id="RU363072"/>
    </source>
</evidence>
<feature type="coiled-coil region" evidence="3">
    <location>
        <begin position="142"/>
        <end position="169"/>
    </location>
</feature>
<dbReference type="RefSeq" id="WP_144868998.1">
    <property type="nucleotide sequence ID" value="NZ_LR213862.1"/>
</dbReference>
<sequence>MAKKPNFFNRTTKIKIKLLKTISTTFPAWSILLLLSTSVSAESPSFQEELSQTQPQVADMGEVTPVHQLLDVPPSDWKSQAFQALSDRTLCLGENYQPDERLLTRYEFAAGLQVCLDQINQKYLSDDTSLSEANQALVARFRQEFAQELATLRDRTDNLETRTAQLEDQRFSTTTKLNGEVLFQLGDSFSGDDQSQLFTGYRARLNFDTSFFGEDRLRIRLGARNTGELEEVEDTFMVRLGVDGESDNEIETELSYDFAVGERIQVVTGISSVGADDVAEVLNPLSSSGQGAVSRFARRNPSTLRGPGGSGAGIQYEFSDSVQVAVGYFVDSDDAAAASGERGLFGGSYSAVAQLLIEPIDDLEFAFTYTRTYYREDDVRLMGATGSENANEPFGEDATSANGFGFQANWELSDRFGVGGWFGYTDANQETGNQSATILNGAVIFNFPDLGAEGNEGGIIIGVPPIVTQNDDSEREDERTSLHIEAIYRIQLNDQTIITPGVFVITQPDHSDRDPIWVGTIRTQFRF</sequence>
<gene>
    <name evidence="4" type="ORF">H1P_1060010</name>
</gene>
<accession>A0A563VJ95</accession>
<dbReference type="PANTHER" id="PTHR43308:SF1">
    <property type="entry name" value="OUTER MEMBRANE PROTEIN ALPHA"/>
    <property type="match status" value="1"/>
</dbReference>
<dbReference type="InterPro" id="IPR038673">
    <property type="entry name" value="OprB_sf"/>
</dbReference>
<keyword evidence="5" id="KW-1185">Reference proteome</keyword>
<feature type="chain" id="PRO_5022269401" evidence="2">
    <location>
        <begin position="42"/>
        <end position="527"/>
    </location>
</feature>
<dbReference type="PANTHER" id="PTHR43308">
    <property type="entry name" value="OUTER MEMBRANE PROTEIN ALPHA-RELATED"/>
    <property type="match status" value="1"/>
</dbReference>